<evidence type="ECO:0000313" key="2">
    <source>
        <dbReference type="Proteomes" id="UP000322234"/>
    </source>
</evidence>
<reference evidence="1" key="1">
    <citation type="submission" date="2019-10" db="EMBL/GenBank/DDBJ databases">
        <title>The sequence and de novo assembly of the wild yak genome.</title>
        <authorList>
            <person name="Liu Y."/>
        </authorList>
    </citation>
    <scope>NUCLEOTIDE SEQUENCE [LARGE SCALE GENOMIC DNA]</scope>
    <source>
        <strain evidence="1">WY2019</strain>
    </source>
</reference>
<proteinExistence type="predicted"/>
<sequence length="173" mass="18885">MAGLLPVLGTPRFSLEPLAMDVRLGITVYPTSSSSSPPFVLWVQSVFRSAALLEVLYFCGSEDLSKSCMAVMVDQSKHFRLHPVCRAKLLDQYRHTDAFGIIRHQVLGYSWTDEGEGRLESGGVEEAAVAMAVSGDGAELIEMMGAVRVVRLVLMETESWDRSAFRAVGADGD</sequence>
<dbReference type="EMBL" id="VBQZ03000005">
    <property type="protein sequence ID" value="MXQ80739.1"/>
    <property type="molecule type" value="Genomic_DNA"/>
</dbReference>
<evidence type="ECO:0000313" key="1">
    <source>
        <dbReference type="EMBL" id="MXQ80739.1"/>
    </source>
</evidence>
<dbReference type="AlphaFoldDB" id="A0A6B0QSN6"/>
<dbReference type="Proteomes" id="UP000322234">
    <property type="component" value="Unassembled WGS sequence"/>
</dbReference>
<accession>A0A6B0QSN6</accession>
<comment type="caution">
    <text evidence="1">The sequence shown here is derived from an EMBL/GenBank/DDBJ whole genome shotgun (WGS) entry which is preliminary data.</text>
</comment>
<protein>
    <submittedName>
        <fullName evidence="1">Uncharacterized protein</fullName>
    </submittedName>
</protein>
<name>A0A6B0QSN6_9CETA</name>
<keyword evidence="2" id="KW-1185">Reference proteome</keyword>
<gene>
    <name evidence="1" type="ORF">E5288_WYG009177</name>
</gene>
<organism evidence="1 2">
    <name type="scientific">Bos mutus</name>
    <name type="common">wild yak</name>
    <dbReference type="NCBI Taxonomy" id="72004"/>
    <lineage>
        <taxon>Eukaryota</taxon>
        <taxon>Metazoa</taxon>
        <taxon>Chordata</taxon>
        <taxon>Craniata</taxon>
        <taxon>Vertebrata</taxon>
        <taxon>Euteleostomi</taxon>
        <taxon>Mammalia</taxon>
        <taxon>Eutheria</taxon>
        <taxon>Laurasiatheria</taxon>
        <taxon>Artiodactyla</taxon>
        <taxon>Ruminantia</taxon>
        <taxon>Pecora</taxon>
        <taxon>Bovidae</taxon>
        <taxon>Bovinae</taxon>
        <taxon>Bos</taxon>
    </lineage>
</organism>